<organism evidence="2 3">
    <name type="scientific">Tanacetum coccineum</name>
    <dbReference type="NCBI Taxonomy" id="301880"/>
    <lineage>
        <taxon>Eukaryota</taxon>
        <taxon>Viridiplantae</taxon>
        <taxon>Streptophyta</taxon>
        <taxon>Embryophyta</taxon>
        <taxon>Tracheophyta</taxon>
        <taxon>Spermatophyta</taxon>
        <taxon>Magnoliopsida</taxon>
        <taxon>eudicotyledons</taxon>
        <taxon>Gunneridae</taxon>
        <taxon>Pentapetalae</taxon>
        <taxon>asterids</taxon>
        <taxon>campanulids</taxon>
        <taxon>Asterales</taxon>
        <taxon>Asteraceae</taxon>
        <taxon>Asteroideae</taxon>
        <taxon>Anthemideae</taxon>
        <taxon>Anthemidinae</taxon>
        <taxon>Tanacetum</taxon>
    </lineage>
</organism>
<reference evidence="2" key="2">
    <citation type="submission" date="2022-01" db="EMBL/GenBank/DDBJ databases">
        <authorList>
            <person name="Yamashiro T."/>
            <person name="Shiraishi A."/>
            <person name="Satake H."/>
            <person name="Nakayama K."/>
        </authorList>
    </citation>
    <scope>NUCLEOTIDE SEQUENCE</scope>
</reference>
<sequence>MLTDFISIISFTFESNYLISSLESSNGEPSLVSTTSIPTPPPSPLITRQRHANLCNNKGTVDNIISQLGFAFALKDLGPLNYFLGTEIVPHVSGILLSQKKYILELLQSDDLSNCKPVSSPMVCQYIHASIENHWSAVKRILRYLYGNPDTSLEALSDADWAGDSDDRRSTRGFSIYLALADTVVELTWLQALLYELGIRSSSTPILWCDNLGATYLSANPIFRVRTKHIEIDYTLFGKRMVTCGYPWPEIEGKGFGMIQDRLRKEKLYAKFSKCEFWLEEVYFLGHVVNHNVDLSKSEAVRSWMIILRIDRSIDGKKRRQEFILYGSNLGSIGRKCNGWGPCIKIIDNSKEWNSGDDQLRLRWMIYLVVLADAAERTLEDIMRACVIDFGGSYHLSIRCALFEALYGRKCRSPILWAEIGESGLIGLELVQETTNKVVLVKEKPKAARDRQKSYVDFRHKPLEFEVGDRVLLKCLADANLHVPLDDIWVDKTLRFIEEPVDIMDRHIKKLKCRKIALVKVRWNSKRGPEFT</sequence>
<evidence type="ECO:0000259" key="1">
    <source>
        <dbReference type="Pfam" id="PF07727"/>
    </source>
</evidence>
<dbReference type="CDD" id="cd09272">
    <property type="entry name" value="RNase_HI_RT_Ty1"/>
    <property type="match status" value="1"/>
</dbReference>
<name>A0ABQ5B0Q3_9ASTR</name>
<dbReference type="SUPFAM" id="SSF56672">
    <property type="entry name" value="DNA/RNA polymerases"/>
    <property type="match status" value="1"/>
</dbReference>
<evidence type="ECO:0000313" key="2">
    <source>
        <dbReference type="EMBL" id="GJT08171.1"/>
    </source>
</evidence>
<dbReference type="Proteomes" id="UP001151760">
    <property type="component" value="Unassembled WGS sequence"/>
</dbReference>
<comment type="caution">
    <text evidence="2">The sequence shown here is derived from an EMBL/GenBank/DDBJ whole genome shotgun (WGS) entry which is preliminary data.</text>
</comment>
<dbReference type="Pfam" id="PF07727">
    <property type="entry name" value="RVT_2"/>
    <property type="match status" value="1"/>
</dbReference>
<accession>A0ABQ5B0Q3</accession>
<dbReference type="PANTHER" id="PTHR11439">
    <property type="entry name" value="GAG-POL-RELATED RETROTRANSPOSON"/>
    <property type="match status" value="1"/>
</dbReference>
<reference evidence="2" key="1">
    <citation type="journal article" date="2022" name="Int. J. Mol. Sci.">
        <title>Draft Genome of Tanacetum Coccineum: Genomic Comparison of Closely Related Tanacetum-Family Plants.</title>
        <authorList>
            <person name="Yamashiro T."/>
            <person name="Shiraishi A."/>
            <person name="Nakayama K."/>
            <person name="Satake H."/>
        </authorList>
    </citation>
    <scope>NUCLEOTIDE SEQUENCE</scope>
</reference>
<evidence type="ECO:0000313" key="3">
    <source>
        <dbReference type="Proteomes" id="UP001151760"/>
    </source>
</evidence>
<dbReference type="PANTHER" id="PTHR11439:SF450">
    <property type="entry name" value="REVERSE TRANSCRIPTASE TY1_COPIA-TYPE DOMAIN-CONTAINING PROTEIN"/>
    <property type="match status" value="1"/>
</dbReference>
<dbReference type="EMBL" id="BQNB010012808">
    <property type="protein sequence ID" value="GJT08171.1"/>
    <property type="molecule type" value="Genomic_DNA"/>
</dbReference>
<dbReference type="InterPro" id="IPR013103">
    <property type="entry name" value="RVT_2"/>
</dbReference>
<keyword evidence="3" id="KW-1185">Reference proteome</keyword>
<dbReference type="Gene3D" id="3.30.70.270">
    <property type="match status" value="1"/>
</dbReference>
<dbReference type="InterPro" id="IPR043502">
    <property type="entry name" value="DNA/RNA_pol_sf"/>
</dbReference>
<keyword evidence="2" id="KW-0548">Nucleotidyltransferase</keyword>
<keyword evidence="2" id="KW-0808">Transferase</keyword>
<proteinExistence type="predicted"/>
<feature type="domain" description="Reverse transcriptase Ty1/copia-type" evidence="1">
    <location>
        <begin position="57"/>
        <end position="123"/>
    </location>
</feature>
<protein>
    <submittedName>
        <fullName evidence="2">Reverse transcriptase domain-containing protein</fullName>
    </submittedName>
</protein>
<dbReference type="GO" id="GO:0003964">
    <property type="term" value="F:RNA-directed DNA polymerase activity"/>
    <property type="evidence" value="ECO:0007669"/>
    <property type="project" value="UniProtKB-KW"/>
</dbReference>
<gene>
    <name evidence="2" type="ORF">Tco_0842633</name>
</gene>
<keyword evidence="2" id="KW-0695">RNA-directed DNA polymerase</keyword>
<dbReference type="InterPro" id="IPR043128">
    <property type="entry name" value="Rev_trsase/Diguanyl_cyclase"/>
</dbReference>